<comment type="caution">
    <text evidence="2">The sequence shown here is derived from an EMBL/GenBank/DDBJ whole genome shotgun (WGS) entry which is preliminary data.</text>
</comment>
<dbReference type="InterPro" id="IPR018760">
    <property type="entry name" value="DUF2326"/>
</dbReference>
<evidence type="ECO:0000313" key="2">
    <source>
        <dbReference type="EMBL" id="KJF42675.1"/>
    </source>
</evidence>
<dbReference type="OrthoDB" id="5140926at2"/>
<gene>
    <name evidence="2" type="ORF">LH29_19270</name>
</gene>
<evidence type="ECO:0000313" key="3">
    <source>
        <dbReference type="Proteomes" id="UP000032544"/>
    </source>
</evidence>
<protein>
    <recommendedName>
        <fullName evidence="1">DUF2326 domain-containing protein</fullName>
    </recommendedName>
</protein>
<proteinExistence type="predicted"/>
<keyword evidence="3" id="KW-1185">Reference proteome</keyword>
<organism evidence="2 3">
    <name type="scientific">Draconibacterium sediminis</name>
    <dbReference type="NCBI Taxonomy" id="1544798"/>
    <lineage>
        <taxon>Bacteria</taxon>
        <taxon>Pseudomonadati</taxon>
        <taxon>Bacteroidota</taxon>
        <taxon>Bacteroidia</taxon>
        <taxon>Marinilabiliales</taxon>
        <taxon>Prolixibacteraceae</taxon>
        <taxon>Draconibacterium</taxon>
    </lineage>
</organism>
<dbReference type="PATRIC" id="fig|1544798.3.peg.4027"/>
<reference evidence="2 3" key="1">
    <citation type="submission" date="2014-09" db="EMBL/GenBank/DDBJ databases">
        <title>Draft Genome Sequence of Draconibacterium sp. JN14CK-3.</title>
        <authorList>
            <person name="Dong C."/>
            <person name="Lai Q."/>
            <person name="Shao Z."/>
        </authorList>
    </citation>
    <scope>NUCLEOTIDE SEQUENCE [LARGE SCALE GENOMIC DNA]</scope>
    <source>
        <strain evidence="2 3">JN14CK-3</strain>
    </source>
</reference>
<dbReference type="RefSeq" id="WP_045032555.1">
    <property type="nucleotide sequence ID" value="NZ_JRHC01000005.1"/>
</dbReference>
<feature type="domain" description="DUF2326" evidence="1">
    <location>
        <begin position="449"/>
        <end position="562"/>
    </location>
</feature>
<dbReference type="Pfam" id="PF10088">
    <property type="entry name" value="DUF2326"/>
    <property type="match status" value="1"/>
</dbReference>
<dbReference type="EMBL" id="JRHC01000005">
    <property type="protein sequence ID" value="KJF42675.1"/>
    <property type="molecule type" value="Genomic_DNA"/>
</dbReference>
<name>A0A0D8J6S3_9BACT</name>
<dbReference type="AlphaFoldDB" id="A0A0D8J6S3"/>
<evidence type="ECO:0000259" key="1">
    <source>
        <dbReference type="Pfam" id="PF10088"/>
    </source>
</evidence>
<sequence>MFLKRLNIYNGDVPIREIPFHKGINLIVDETKSQNKTESGNSVGKTTVLRLIDFCLDGNGKNIYLDPEFRTTNKKIEQFLKSNNIRILLTLCKDLDDATSNEIEIERNFLKYKSKIQKVNGETLSNDDFPKVLKDLIFNSQSEKPTLKQLKSKNIRDERNKLIHTLKVLDSFTTDVEYELLFLFWLGIDTDCSKDKLVRDKNLEEKLQTRLRKESNLSQINQSLIIVNKEIADLNTKKEFFNLNDKYEEELQLLNLTKSHINQISTKLSRLELRKELILESKINLEKDYSDLDTEQIKRMYERAKSLIPNVQKTFEQTLSFHNEMIQQKISYITEELPKLEADINKERRHLKLQIIKEKTLSESLNKSGAIDDLQIIINGLNSYYEKKGNLEEQKRLWEKSNDNLKQIQSKLDTINKNILSKDELIQERITEFNKFFSDISSRLDGLHSLLSAENVDGVYKFKIGNIEGNPGTGSKKSQMASFDLAYIKFADSLGIPCLHFVLQDQIENVHSNQITNLLTEIVDEVNCQYILPVLRDKLPTDIDIEHFEILSLSQSDKLFKVE</sequence>
<dbReference type="Proteomes" id="UP000032544">
    <property type="component" value="Unassembled WGS sequence"/>
</dbReference>
<accession>A0A0D8J6S3</accession>